<feature type="compositionally biased region" description="Basic and acidic residues" evidence="1">
    <location>
        <begin position="14"/>
        <end position="31"/>
    </location>
</feature>
<name>A0ABD2PPK3_9PLAT</name>
<feature type="region of interest" description="Disordered" evidence="1">
    <location>
        <begin position="1"/>
        <end position="109"/>
    </location>
</feature>
<accession>A0ABD2PPK3</accession>
<evidence type="ECO:0000256" key="1">
    <source>
        <dbReference type="SAM" id="MobiDB-lite"/>
    </source>
</evidence>
<organism evidence="3 4">
    <name type="scientific">Cichlidogyrus casuarinus</name>
    <dbReference type="NCBI Taxonomy" id="1844966"/>
    <lineage>
        <taxon>Eukaryota</taxon>
        <taxon>Metazoa</taxon>
        <taxon>Spiralia</taxon>
        <taxon>Lophotrochozoa</taxon>
        <taxon>Platyhelminthes</taxon>
        <taxon>Monogenea</taxon>
        <taxon>Monopisthocotylea</taxon>
        <taxon>Dactylogyridea</taxon>
        <taxon>Ancyrocephalidae</taxon>
        <taxon>Cichlidogyrus</taxon>
    </lineage>
</organism>
<feature type="region of interest" description="Disordered" evidence="1">
    <location>
        <begin position="139"/>
        <end position="203"/>
    </location>
</feature>
<feature type="domain" description="INO80 complex subunit B-like conserved region" evidence="2">
    <location>
        <begin position="107"/>
        <end position="231"/>
    </location>
</feature>
<reference evidence="3 4" key="1">
    <citation type="submission" date="2024-11" db="EMBL/GenBank/DDBJ databases">
        <title>Adaptive evolution of stress response genes in parasites aligns with host niche diversity.</title>
        <authorList>
            <person name="Hahn C."/>
            <person name="Resl P."/>
        </authorList>
    </citation>
    <scope>NUCLEOTIDE SEQUENCE [LARGE SCALE GENOMIC DNA]</scope>
    <source>
        <strain evidence="3">EGGRZ-B1_66</strain>
        <tissue evidence="3">Body</tissue>
    </source>
</reference>
<dbReference type="Proteomes" id="UP001626550">
    <property type="component" value="Unassembled WGS sequence"/>
</dbReference>
<feature type="compositionally biased region" description="Acidic residues" evidence="1">
    <location>
        <begin position="46"/>
        <end position="60"/>
    </location>
</feature>
<evidence type="ECO:0000313" key="3">
    <source>
        <dbReference type="EMBL" id="KAL3308797.1"/>
    </source>
</evidence>
<feature type="compositionally biased region" description="Low complexity" evidence="1">
    <location>
        <begin position="165"/>
        <end position="181"/>
    </location>
</feature>
<protein>
    <recommendedName>
        <fullName evidence="2">INO80 complex subunit B-like conserved region domain-containing protein</fullName>
    </recommendedName>
</protein>
<sequence length="285" mass="31647">MDESDAESADTIPADDKKVEQPENVEKKETKISNVKSTVEAKNEKAEDEYSDIFSSDEEISSTPKFLTARQLSMQGKKSSKDNQDWGAESKPSKNQKKDEKVNWTSEQLLAHVEKTEKRKELARSKVEQEKRQVVERLLKVNTESSSVGQRPRGLNKKVKFGYASDNSDSNSDSECQSPSSKQEAALKSRRKEAAKRHGLSLKASDPLPGYLRTISSQKLPTSVVTFSPTDASQLLKPPTMNNSLHSRVTTCQIKGCKNKRAYSCSKTGLVLCSQLACYHKAVAS</sequence>
<evidence type="ECO:0000313" key="4">
    <source>
        <dbReference type="Proteomes" id="UP001626550"/>
    </source>
</evidence>
<proteinExistence type="predicted"/>
<comment type="caution">
    <text evidence="3">The sequence shown here is derived from an EMBL/GenBank/DDBJ whole genome shotgun (WGS) entry which is preliminary data.</text>
</comment>
<evidence type="ECO:0000259" key="2">
    <source>
        <dbReference type="SMART" id="SM01406"/>
    </source>
</evidence>
<dbReference type="SMART" id="SM01406">
    <property type="entry name" value="PAPA-1"/>
    <property type="match status" value="1"/>
</dbReference>
<dbReference type="AlphaFoldDB" id="A0ABD2PPK3"/>
<gene>
    <name evidence="3" type="ORF">Ciccas_012668</name>
</gene>
<dbReference type="EMBL" id="JBJKFK010004689">
    <property type="protein sequence ID" value="KAL3308797.1"/>
    <property type="molecule type" value="Genomic_DNA"/>
</dbReference>
<feature type="compositionally biased region" description="Basic residues" evidence="1">
    <location>
        <begin position="188"/>
        <end position="200"/>
    </location>
</feature>
<dbReference type="InterPro" id="IPR006880">
    <property type="entry name" value="INO80B_C"/>
</dbReference>
<keyword evidence="4" id="KW-1185">Reference proteome</keyword>